<keyword evidence="1" id="KW-0862">Zinc</keyword>
<reference evidence="3" key="1">
    <citation type="submission" date="2020-05" db="EMBL/GenBank/DDBJ databases">
        <title>Mycena genomes resolve the evolution of fungal bioluminescence.</title>
        <authorList>
            <person name="Tsai I.J."/>
        </authorList>
    </citation>
    <scope>NUCLEOTIDE SEQUENCE</scope>
    <source>
        <strain evidence="3">CCC161011</strain>
    </source>
</reference>
<evidence type="ECO:0000259" key="2">
    <source>
        <dbReference type="PROSITE" id="PS50158"/>
    </source>
</evidence>
<name>A0A8H7CST6_9AGAR</name>
<dbReference type="OrthoDB" id="3260975at2759"/>
<gene>
    <name evidence="3" type="ORF">MVEN_01414500</name>
</gene>
<dbReference type="PROSITE" id="PS50158">
    <property type="entry name" value="ZF_CCHC"/>
    <property type="match status" value="1"/>
</dbReference>
<keyword evidence="1" id="KW-0863">Zinc-finger</keyword>
<evidence type="ECO:0000313" key="4">
    <source>
        <dbReference type="Proteomes" id="UP000620124"/>
    </source>
</evidence>
<proteinExistence type="predicted"/>
<protein>
    <submittedName>
        <fullName evidence="3">CCHC-type domain-containing protein</fullName>
    </submittedName>
</protein>
<dbReference type="EMBL" id="JACAZI010000011">
    <property type="protein sequence ID" value="KAF7348940.1"/>
    <property type="molecule type" value="Genomic_DNA"/>
</dbReference>
<evidence type="ECO:0000313" key="3">
    <source>
        <dbReference type="EMBL" id="KAF7348940.1"/>
    </source>
</evidence>
<dbReference type="GO" id="GO:0008270">
    <property type="term" value="F:zinc ion binding"/>
    <property type="evidence" value="ECO:0007669"/>
    <property type="project" value="UniProtKB-KW"/>
</dbReference>
<sequence length="564" mass="61647">MYHRRLSHPLAFTAVRLVPYCRLTVFLTSAYQTEILWISRLHLVTAARFFTANTLSSKSAAEYSRSLANQPLLPRLTQILAYSPYPTRDAIGRFLPRPRTADPDSSDESSLTLSSIFSSRGLPSPRTPATSPVPAPDPVALHTALTTISAAPVLEPSDTMTDANPRLFRGDGINENATDFLNTIRRRNLLSPTWKDEEKLEFFELSLKSGSYAKSWYNKLPATEKDTFKNLAAAFQKQWPEKEMAEKEKGELHEELLSLVLRPEDVGVRIEEDGIQEWGHVRWAIKAAELAAHVGDSGGLVPQVLKNIPDSLLLRLGPKRGTWPELVQTMKDVPSTDITSVRRMETRLAGLETLITNTNATIASLQRTPTRGLTAAFSGMAASSPARNDPVRRNLFPAAAANPAGPMRAYRPDAERLQMILGAPVVIHACNAAGLAAYNQQIAAYTQKHGSRKPSEERPYPLTPGTAAVGSGECHKCGLIGHYSANCTTSNDLLIPDVEVRWRQIVQSIQTCAGRTAPAATTAVNIVADADDTPELDVFGTAEYDQSVIEEYLRSQGKVGGPSA</sequence>
<dbReference type="InterPro" id="IPR001878">
    <property type="entry name" value="Znf_CCHC"/>
</dbReference>
<keyword evidence="4" id="KW-1185">Reference proteome</keyword>
<keyword evidence="1" id="KW-0479">Metal-binding</keyword>
<dbReference type="AlphaFoldDB" id="A0A8H7CST6"/>
<dbReference type="GO" id="GO:0003676">
    <property type="term" value="F:nucleic acid binding"/>
    <property type="evidence" value="ECO:0007669"/>
    <property type="project" value="InterPro"/>
</dbReference>
<dbReference type="Proteomes" id="UP000620124">
    <property type="component" value="Unassembled WGS sequence"/>
</dbReference>
<feature type="domain" description="CCHC-type" evidence="2">
    <location>
        <begin position="474"/>
        <end position="487"/>
    </location>
</feature>
<accession>A0A8H7CST6</accession>
<evidence type="ECO:0000256" key="1">
    <source>
        <dbReference type="PROSITE-ProRule" id="PRU00047"/>
    </source>
</evidence>
<comment type="caution">
    <text evidence="3">The sequence shown here is derived from an EMBL/GenBank/DDBJ whole genome shotgun (WGS) entry which is preliminary data.</text>
</comment>
<organism evidence="3 4">
    <name type="scientific">Mycena venus</name>
    <dbReference type="NCBI Taxonomy" id="2733690"/>
    <lineage>
        <taxon>Eukaryota</taxon>
        <taxon>Fungi</taxon>
        <taxon>Dikarya</taxon>
        <taxon>Basidiomycota</taxon>
        <taxon>Agaricomycotina</taxon>
        <taxon>Agaricomycetes</taxon>
        <taxon>Agaricomycetidae</taxon>
        <taxon>Agaricales</taxon>
        <taxon>Marasmiineae</taxon>
        <taxon>Mycenaceae</taxon>
        <taxon>Mycena</taxon>
    </lineage>
</organism>